<evidence type="ECO:0000256" key="9">
    <source>
        <dbReference type="ARBA" id="ARBA00023180"/>
    </source>
</evidence>
<keyword evidence="10" id="KW-0966">Cell projection</keyword>
<reference evidence="12 13" key="1">
    <citation type="journal article" date="2023" name="Commun. Biol.">
        <title>Genome analysis of Parmales, the sister group of diatoms, reveals the evolutionary specialization of diatoms from phago-mixotrophs to photoautotrophs.</title>
        <authorList>
            <person name="Ban H."/>
            <person name="Sato S."/>
            <person name="Yoshikawa S."/>
            <person name="Yamada K."/>
            <person name="Nakamura Y."/>
            <person name="Ichinomiya M."/>
            <person name="Sato N."/>
            <person name="Blanc-Mathieu R."/>
            <person name="Endo H."/>
            <person name="Kuwata A."/>
            <person name="Ogata H."/>
        </authorList>
    </citation>
    <scope>NUCLEOTIDE SEQUENCE [LARGE SCALE GENOMIC DNA]</scope>
</reference>
<dbReference type="Proteomes" id="UP001165060">
    <property type="component" value="Unassembled WGS sequence"/>
</dbReference>
<gene>
    <name evidence="12" type="ORF">TeGR_g5468</name>
</gene>
<evidence type="ECO:0000256" key="8">
    <source>
        <dbReference type="ARBA" id="ARBA00023136"/>
    </source>
</evidence>
<keyword evidence="5" id="KW-0812">Transmembrane</keyword>
<dbReference type="PANTHER" id="PTHR14605">
    <property type="entry name" value="CHST5 PROTEIN"/>
    <property type="match status" value="1"/>
</dbReference>
<dbReference type="InterPro" id="IPR019306">
    <property type="entry name" value="TMEM231"/>
</dbReference>
<evidence type="ECO:0000256" key="5">
    <source>
        <dbReference type="ARBA" id="ARBA00022692"/>
    </source>
</evidence>
<organism evidence="12 13">
    <name type="scientific">Tetraparma gracilis</name>
    <dbReference type="NCBI Taxonomy" id="2962635"/>
    <lineage>
        <taxon>Eukaryota</taxon>
        <taxon>Sar</taxon>
        <taxon>Stramenopiles</taxon>
        <taxon>Ochrophyta</taxon>
        <taxon>Bolidophyceae</taxon>
        <taxon>Parmales</taxon>
        <taxon>Triparmaceae</taxon>
        <taxon>Tetraparma</taxon>
    </lineage>
</organism>
<sequence>MKSNTYLEQPSLTYNHKTLLSAHGPSTSLSHSSVPAVHALYGDAGRACTIKTRSVDSNTDGVADEFLLTYTLPIKSGESVTKVDAVIFFQAMLKGRAKIVMETPVHISYDSGLPGKGLYTAGVAGFKQMAALPVKGGYTTLYADEPAFGTESATSVHGSTVAGVLSSVAGRNFTTAYEPLHQHWSVGEAEGGDFVIEARIRIPQAEILYVPTATEVLRDAWTKYLAMFLVVGFFLEKLCSFVYFHQIVETKMLVETVGSQVGVPHFKKF</sequence>
<evidence type="ECO:0000256" key="4">
    <source>
        <dbReference type="ARBA" id="ARBA00022475"/>
    </source>
</evidence>
<evidence type="ECO:0000313" key="12">
    <source>
        <dbReference type="EMBL" id="GMI20796.1"/>
    </source>
</evidence>
<keyword evidence="6" id="KW-1133">Transmembrane helix</keyword>
<protein>
    <recommendedName>
        <fullName evidence="3">Transmembrane protein 231</fullName>
    </recommendedName>
</protein>
<dbReference type="PANTHER" id="PTHR14605:SF1">
    <property type="entry name" value="TRANSMEMBRANE PROTEIN 231"/>
    <property type="match status" value="1"/>
</dbReference>
<keyword evidence="9" id="KW-0325">Glycoprotein</keyword>
<accession>A0ABQ6M6Z3</accession>
<evidence type="ECO:0000256" key="2">
    <source>
        <dbReference type="ARBA" id="ARBA00009082"/>
    </source>
</evidence>
<keyword evidence="13" id="KW-1185">Reference proteome</keyword>
<dbReference type="Pfam" id="PF10149">
    <property type="entry name" value="TM231"/>
    <property type="match status" value="1"/>
</dbReference>
<comment type="subcellular location">
    <subcellularLocation>
        <location evidence="1">Cell projection</location>
        <location evidence="1">Cilium membrane</location>
        <topology evidence="1">Multi-pass membrane protein</topology>
    </subcellularLocation>
</comment>
<evidence type="ECO:0000256" key="7">
    <source>
        <dbReference type="ARBA" id="ARBA00023069"/>
    </source>
</evidence>
<name>A0ABQ6M6Z3_9STRA</name>
<comment type="similarity">
    <text evidence="2">Belongs to the TMEM231 family.</text>
</comment>
<keyword evidence="7" id="KW-0969">Cilium</keyword>
<evidence type="ECO:0000256" key="10">
    <source>
        <dbReference type="ARBA" id="ARBA00023273"/>
    </source>
</evidence>
<evidence type="ECO:0000256" key="1">
    <source>
        <dbReference type="ARBA" id="ARBA00004272"/>
    </source>
</evidence>
<keyword evidence="8" id="KW-0472">Membrane</keyword>
<dbReference type="EMBL" id="BRYB01000027">
    <property type="protein sequence ID" value="GMI20796.1"/>
    <property type="molecule type" value="Genomic_DNA"/>
</dbReference>
<evidence type="ECO:0000256" key="11">
    <source>
        <dbReference type="ARBA" id="ARBA00024803"/>
    </source>
</evidence>
<evidence type="ECO:0000256" key="6">
    <source>
        <dbReference type="ARBA" id="ARBA00022989"/>
    </source>
</evidence>
<comment type="caution">
    <text evidence="12">The sequence shown here is derived from an EMBL/GenBank/DDBJ whole genome shotgun (WGS) entry which is preliminary data.</text>
</comment>
<keyword evidence="4" id="KW-1003">Cell membrane</keyword>
<proteinExistence type="inferred from homology"/>
<comment type="function">
    <text evidence="11">Transmembrane component of the tectonic-like complex, a complex localized at the transition zone of primary cilia and acting as a barrier that prevents diffusion of transmembrane proteins between the cilia and plasma membranes. Required for ciliogenesis and sonic hedgehog/SHH signaling.</text>
</comment>
<evidence type="ECO:0000256" key="3">
    <source>
        <dbReference type="ARBA" id="ARBA00015087"/>
    </source>
</evidence>
<evidence type="ECO:0000313" key="13">
    <source>
        <dbReference type="Proteomes" id="UP001165060"/>
    </source>
</evidence>